<organism evidence="1 2">
    <name type="scientific">Puccinia graminis f. sp. tritici</name>
    <dbReference type="NCBI Taxonomy" id="56615"/>
    <lineage>
        <taxon>Eukaryota</taxon>
        <taxon>Fungi</taxon>
        <taxon>Dikarya</taxon>
        <taxon>Basidiomycota</taxon>
        <taxon>Pucciniomycotina</taxon>
        <taxon>Pucciniomycetes</taxon>
        <taxon>Pucciniales</taxon>
        <taxon>Pucciniaceae</taxon>
        <taxon>Puccinia</taxon>
    </lineage>
</organism>
<evidence type="ECO:0000313" key="2">
    <source>
        <dbReference type="Proteomes" id="UP000325313"/>
    </source>
</evidence>
<gene>
    <name evidence="1" type="ORF">PGTUg99_001060</name>
</gene>
<evidence type="ECO:0000313" key="1">
    <source>
        <dbReference type="EMBL" id="KAA1134606.1"/>
    </source>
</evidence>
<name>A0A5B0S8Y0_PUCGR</name>
<dbReference type="AlphaFoldDB" id="A0A5B0S8Y0"/>
<sequence length="134" mass="14821">MQTDATELWCIASHRFADAILIHCIEESDAGPRITLAMRCDKGPIRCDTYACIASVSLLLHHADLWATKRYRAKLTLTSTNARLLGSGYPSNSAEVEVLVTGSPSSKIQTKITHLKNLDNRLYLSGYTVNSIRL</sequence>
<comment type="caution">
    <text evidence="1">The sequence shown here is derived from an EMBL/GenBank/DDBJ whole genome shotgun (WGS) entry which is preliminary data.</text>
</comment>
<dbReference type="EMBL" id="VDEP01000048">
    <property type="protein sequence ID" value="KAA1134606.1"/>
    <property type="molecule type" value="Genomic_DNA"/>
</dbReference>
<proteinExistence type="predicted"/>
<reference evidence="1 2" key="1">
    <citation type="submission" date="2019-05" db="EMBL/GenBank/DDBJ databases">
        <title>Emergence of the Ug99 lineage of the wheat stem rust pathogen through somatic hybridization.</title>
        <authorList>
            <person name="Li F."/>
            <person name="Upadhyaya N.M."/>
            <person name="Sperschneider J."/>
            <person name="Matny O."/>
            <person name="Nguyen-Phuc H."/>
            <person name="Mago R."/>
            <person name="Raley C."/>
            <person name="Miller M.E."/>
            <person name="Silverstein K.A.T."/>
            <person name="Henningsen E."/>
            <person name="Hirsch C.D."/>
            <person name="Visser B."/>
            <person name="Pretorius Z.A."/>
            <person name="Steffenson B.J."/>
            <person name="Schwessinger B."/>
            <person name="Dodds P.N."/>
            <person name="Figueroa M."/>
        </authorList>
    </citation>
    <scope>NUCLEOTIDE SEQUENCE [LARGE SCALE GENOMIC DNA]</scope>
    <source>
        <strain evidence="1 2">Ug99</strain>
    </source>
</reference>
<protein>
    <submittedName>
        <fullName evidence="1">Uncharacterized protein</fullName>
    </submittedName>
</protein>
<dbReference type="Proteomes" id="UP000325313">
    <property type="component" value="Unassembled WGS sequence"/>
</dbReference>
<accession>A0A5B0S8Y0</accession>